<feature type="transmembrane region" description="Helical" evidence="1">
    <location>
        <begin position="355"/>
        <end position="373"/>
    </location>
</feature>
<dbReference type="Proteomes" id="UP001300496">
    <property type="component" value="Unassembled WGS sequence"/>
</dbReference>
<feature type="transmembrane region" description="Helical" evidence="1">
    <location>
        <begin position="246"/>
        <end position="266"/>
    </location>
</feature>
<evidence type="ECO:0000313" key="5">
    <source>
        <dbReference type="Proteomes" id="UP001300496"/>
    </source>
</evidence>
<keyword evidence="1" id="KW-0472">Membrane</keyword>
<comment type="caution">
    <text evidence="4">The sequence shown here is derived from an EMBL/GenBank/DDBJ whole genome shotgun (WGS) entry which is preliminary data.</text>
</comment>
<feature type="transmembrane region" description="Helical" evidence="1">
    <location>
        <begin position="35"/>
        <end position="55"/>
    </location>
</feature>
<keyword evidence="5" id="KW-1185">Reference proteome</keyword>
<feature type="transmembrane region" description="Helical" evidence="1">
    <location>
        <begin position="509"/>
        <end position="528"/>
    </location>
</feature>
<dbReference type="Pfam" id="PF24672">
    <property type="entry name" value="DUF7654"/>
    <property type="match status" value="1"/>
</dbReference>
<name>A0ABT2PED6_9MICO</name>
<feature type="transmembrane region" description="Helical" evidence="1">
    <location>
        <begin position="199"/>
        <end position="216"/>
    </location>
</feature>
<feature type="transmembrane region" description="Helical" evidence="1">
    <location>
        <begin position="223"/>
        <end position="240"/>
    </location>
</feature>
<feature type="transmembrane region" description="Helical" evidence="1">
    <location>
        <begin position="484"/>
        <end position="502"/>
    </location>
</feature>
<evidence type="ECO:0000259" key="3">
    <source>
        <dbReference type="Pfam" id="PF24677"/>
    </source>
</evidence>
<evidence type="ECO:0000259" key="2">
    <source>
        <dbReference type="Pfam" id="PF24672"/>
    </source>
</evidence>
<protein>
    <recommendedName>
        <fullName evidence="6">Glycosyltransferase RgtA/B/C/D-like domain-containing protein</fullName>
    </recommendedName>
</protein>
<evidence type="ECO:0008006" key="6">
    <source>
        <dbReference type="Google" id="ProtNLM"/>
    </source>
</evidence>
<feature type="domain" description="DUF7657" evidence="3">
    <location>
        <begin position="41"/>
        <end position="439"/>
    </location>
</feature>
<feature type="transmembrane region" description="Helical" evidence="1">
    <location>
        <begin position="175"/>
        <end position="193"/>
    </location>
</feature>
<feature type="transmembrane region" description="Helical" evidence="1">
    <location>
        <begin position="278"/>
        <end position="297"/>
    </location>
</feature>
<dbReference type="Pfam" id="PF24677">
    <property type="entry name" value="DUF7657"/>
    <property type="match status" value="1"/>
</dbReference>
<evidence type="ECO:0000313" key="4">
    <source>
        <dbReference type="EMBL" id="MCT9002799.1"/>
    </source>
</evidence>
<proteinExistence type="predicted"/>
<gene>
    <name evidence="4" type="ORF">N4R40_10525</name>
</gene>
<feature type="transmembrane region" description="Helical" evidence="1">
    <location>
        <begin position="151"/>
        <end position="170"/>
    </location>
</feature>
<dbReference type="EMBL" id="JAODOR010000011">
    <property type="protein sequence ID" value="MCT9002799.1"/>
    <property type="molecule type" value="Genomic_DNA"/>
</dbReference>
<feature type="transmembrane region" description="Helical" evidence="1">
    <location>
        <begin position="385"/>
        <end position="402"/>
    </location>
</feature>
<evidence type="ECO:0000256" key="1">
    <source>
        <dbReference type="SAM" id="Phobius"/>
    </source>
</evidence>
<dbReference type="InterPro" id="IPR056071">
    <property type="entry name" value="DUF7654"/>
</dbReference>
<feature type="domain" description="DUF7654" evidence="2">
    <location>
        <begin position="531"/>
        <end position="672"/>
    </location>
</feature>
<organism evidence="4 5">
    <name type="scientific">Microbacterium memoriense</name>
    <dbReference type="NCBI Taxonomy" id="2978350"/>
    <lineage>
        <taxon>Bacteria</taxon>
        <taxon>Bacillati</taxon>
        <taxon>Actinomycetota</taxon>
        <taxon>Actinomycetes</taxon>
        <taxon>Micrococcales</taxon>
        <taxon>Microbacteriaceae</taxon>
        <taxon>Microbacterium</taxon>
    </lineage>
</organism>
<feature type="transmembrane region" description="Helical" evidence="1">
    <location>
        <begin position="422"/>
        <end position="438"/>
    </location>
</feature>
<dbReference type="RefSeq" id="WP_261607328.1">
    <property type="nucleotide sequence ID" value="NZ_JAODOR010000011.1"/>
</dbReference>
<feature type="transmembrane region" description="Helical" evidence="1">
    <location>
        <begin position="450"/>
        <end position="472"/>
    </location>
</feature>
<reference evidence="4 5" key="1">
    <citation type="journal article" date="2024" name="Int. J. Syst. Evol. Microbiol.">
        <title>Microbacterium memoriense sp. nov., a member of the Actinomycetota from marine beach sediment of the north coast of Portugal.</title>
        <authorList>
            <person name="Santos J.D.N.D."/>
            <person name="Klimek D."/>
            <person name="Calusinska M."/>
            <person name="Lobo-da-Cunha A."/>
            <person name="Catita J."/>
            <person name="Goncalves H."/>
            <person name="Gonzalez I."/>
            <person name="Lage O.M."/>
        </authorList>
    </citation>
    <scope>NUCLEOTIDE SEQUENCE [LARGE SCALE GENOMIC DNA]</scope>
    <source>
        <strain evidence="4 5">PMIC_1C1B</strain>
    </source>
</reference>
<keyword evidence="1" id="KW-1133">Transmembrane helix</keyword>
<dbReference type="InterPro" id="IPR056074">
    <property type="entry name" value="DUF7657"/>
</dbReference>
<accession>A0ABT2PED6</accession>
<keyword evidence="1" id="KW-0812">Transmembrane</keyword>
<sequence>MSRSHMQIGVRTQRVRDWWVEFTVPAASGLPRRGVLLTGLLSLLVVFLVLVATAINGTSSGAFFPLIYSGADPALLFGQPNLIRTDEWNVQTVWAITQVQQGLPALNGSFPGGMDSTIPQDLPRLDWTVAFRPHLWGFLFLDVDHAQAWKWWSPVFGLAAATWTFIVSLLPRRPLMAMVLAIAFTASPFFAWWLLQTTLWPVAWGFAVLAAAIWAARSTSRTALWVWRAVVGYLTVVVGMGIYVPFIIPVALVAAFVVTGIAIEASRSRGWATVVRRFSGLVIAGLGAGVILVLWIVTRWDTVDDFLSTAYPGERLEPTGGAANAQGVAAVFGSSFTNSLRHAGTFLNGNASESATFFLPGVFLGAIVLWLAVRERRAGRALPWSALLGYGAVLLLLAFIFVPGWDAVAHALFLDRSTSGRARIGLGFGSMVIVVLLLSRISPRSRPSWLVSSIGPVVFLASQAAIAIGLGVLAPDLLRASGVWWFYAVLGSVAILSVARGWRVVTATALLLISVAATYNVNPVYVGVFDLRTTQPAQTIEALDDAAEGTWVGLGGGLPTALLLESGATSFNGFQGAPGEVMWEAIDPAGAYELEWDRLAGVSWVNGEGEPTVMNPYPDQIRVTFDPCSEFAQENVDHVVSDQTQVPNSSCLRLHEEFRLNGADLKIWQVIPKAG</sequence>